<dbReference type="InterPro" id="IPR021324">
    <property type="entry name" value="DUF2929"/>
</dbReference>
<gene>
    <name evidence="2" type="ORF">GDS87_03710</name>
    <name evidence="3" type="ORF">QNH24_04110</name>
</gene>
<evidence type="ECO:0000313" key="5">
    <source>
        <dbReference type="Proteomes" id="UP001178322"/>
    </source>
</evidence>
<reference evidence="3" key="2">
    <citation type="submission" date="2023-05" db="EMBL/GenBank/DDBJ databases">
        <title>Comparative genomics of Bacillaceae isolates and their secondary metabolite potential.</title>
        <authorList>
            <person name="Song L."/>
            <person name="Nielsen L.J."/>
            <person name="Mohite O."/>
            <person name="Xu X."/>
            <person name="Weber T."/>
            <person name="Kovacs A.T."/>
        </authorList>
    </citation>
    <scope>NUCLEOTIDE SEQUENCE</scope>
    <source>
        <strain evidence="3">LY1</strain>
    </source>
</reference>
<keyword evidence="1" id="KW-0472">Membrane</keyword>
<dbReference type="AlphaFoldDB" id="A0AAX3X067"/>
<dbReference type="Pfam" id="PF11151">
    <property type="entry name" value="DUF2929"/>
    <property type="match status" value="1"/>
</dbReference>
<evidence type="ECO:0000256" key="1">
    <source>
        <dbReference type="SAM" id="Phobius"/>
    </source>
</evidence>
<sequence>MQYIITFIWSFILVSMLNYVVSSVLGAPFDFKTGAIVSVVFSILIFIIGAILPNEPTPEATDHH</sequence>
<accession>A0AAX3X067</accession>
<feature type="transmembrane region" description="Helical" evidence="1">
    <location>
        <begin position="6"/>
        <end position="27"/>
    </location>
</feature>
<dbReference type="Proteomes" id="UP000373269">
    <property type="component" value="Chromosome"/>
</dbReference>
<dbReference type="Proteomes" id="UP001178322">
    <property type="component" value="Chromosome"/>
</dbReference>
<protein>
    <submittedName>
        <fullName evidence="2">DUF2929 family protein</fullName>
    </submittedName>
    <submittedName>
        <fullName evidence="3">YjzD family protein</fullName>
    </submittedName>
</protein>
<dbReference type="EMBL" id="CP126101">
    <property type="protein sequence ID" value="WHY52428.1"/>
    <property type="molecule type" value="Genomic_DNA"/>
</dbReference>
<dbReference type="RefSeq" id="WP_054770133.1">
    <property type="nucleotide sequence ID" value="NZ_CP045835.1"/>
</dbReference>
<proteinExistence type="predicted"/>
<reference evidence="2 4" key="1">
    <citation type="submission" date="2019-11" db="EMBL/GenBank/DDBJ databases">
        <title>Whole Genome Sequencing and Comparative Genomic Analyses of Lysinibacillus pakistanensis LZH-9, a Halotolerant Strain with Excellent COD Removal Capability.</title>
        <authorList>
            <person name="Zhou H."/>
        </authorList>
    </citation>
    <scope>NUCLEOTIDE SEQUENCE [LARGE SCALE GENOMIC DNA]</scope>
    <source>
        <strain evidence="2 4">LZH-9</strain>
    </source>
</reference>
<keyword evidence="4" id="KW-1185">Reference proteome</keyword>
<evidence type="ECO:0000313" key="3">
    <source>
        <dbReference type="EMBL" id="WHY52428.1"/>
    </source>
</evidence>
<evidence type="ECO:0000313" key="4">
    <source>
        <dbReference type="Proteomes" id="UP000373269"/>
    </source>
</evidence>
<organism evidence="3 5">
    <name type="scientific">Lysinibacillus pakistanensis</name>
    <dbReference type="NCBI Taxonomy" id="759811"/>
    <lineage>
        <taxon>Bacteria</taxon>
        <taxon>Bacillati</taxon>
        <taxon>Bacillota</taxon>
        <taxon>Bacilli</taxon>
        <taxon>Bacillales</taxon>
        <taxon>Bacillaceae</taxon>
        <taxon>Lysinibacillus</taxon>
    </lineage>
</organism>
<dbReference type="EMBL" id="CP045835">
    <property type="protein sequence ID" value="QGG50097.1"/>
    <property type="molecule type" value="Genomic_DNA"/>
</dbReference>
<evidence type="ECO:0000313" key="2">
    <source>
        <dbReference type="EMBL" id="QGG50097.1"/>
    </source>
</evidence>
<feature type="transmembrane region" description="Helical" evidence="1">
    <location>
        <begin position="34"/>
        <end position="52"/>
    </location>
</feature>
<name>A0AAX3X067_9BACI</name>
<keyword evidence="1" id="KW-0812">Transmembrane</keyword>
<keyword evidence="1" id="KW-1133">Transmembrane helix</keyword>